<reference evidence="2" key="1">
    <citation type="submission" date="2021-03" db="EMBL/GenBank/DDBJ databases">
        <title>Draft genome sequence of rust myrtle Austropuccinia psidii MF-1, a brazilian biotype.</title>
        <authorList>
            <person name="Quecine M.C."/>
            <person name="Pachon D.M.R."/>
            <person name="Bonatelli M.L."/>
            <person name="Correr F.H."/>
            <person name="Franceschini L.M."/>
            <person name="Leite T.F."/>
            <person name="Margarido G.R.A."/>
            <person name="Almeida C.A."/>
            <person name="Ferrarezi J.A."/>
            <person name="Labate C.A."/>
        </authorList>
    </citation>
    <scope>NUCLEOTIDE SEQUENCE</scope>
    <source>
        <strain evidence="2">MF-1</strain>
    </source>
</reference>
<comment type="caution">
    <text evidence="2">The sequence shown here is derived from an EMBL/GenBank/DDBJ whole genome shotgun (WGS) entry which is preliminary data.</text>
</comment>
<proteinExistence type="predicted"/>
<feature type="compositionally biased region" description="Polar residues" evidence="1">
    <location>
        <begin position="75"/>
        <end position="105"/>
    </location>
</feature>
<evidence type="ECO:0000313" key="3">
    <source>
        <dbReference type="Proteomes" id="UP000765509"/>
    </source>
</evidence>
<sequence>MASTAHELQSIWTMRALQTPFGLNAMRPKGAKGAIPQAPTLGGHQSGPPIHEDQKCPRTPNWSIPSKGPIKQEMASRSNQRPTATFSSGSTSKRETLSQLVSPSL</sequence>
<gene>
    <name evidence="2" type="ORF">O181_093306</name>
</gene>
<dbReference type="Proteomes" id="UP000765509">
    <property type="component" value="Unassembled WGS sequence"/>
</dbReference>
<organism evidence="2 3">
    <name type="scientific">Austropuccinia psidii MF-1</name>
    <dbReference type="NCBI Taxonomy" id="1389203"/>
    <lineage>
        <taxon>Eukaryota</taxon>
        <taxon>Fungi</taxon>
        <taxon>Dikarya</taxon>
        <taxon>Basidiomycota</taxon>
        <taxon>Pucciniomycotina</taxon>
        <taxon>Pucciniomycetes</taxon>
        <taxon>Pucciniales</taxon>
        <taxon>Sphaerophragmiaceae</taxon>
        <taxon>Austropuccinia</taxon>
    </lineage>
</organism>
<protein>
    <submittedName>
        <fullName evidence="2">Uncharacterized protein</fullName>
    </submittedName>
</protein>
<accession>A0A9Q3J184</accession>
<keyword evidence="3" id="KW-1185">Reference proteome</keyword>
<dbReference type="AlphaFoldDB" id="A0A9Q3J184"/>
<feature type="region of interest" description="Disordered" evidence="1">
    <location>
        <begin position="23"/>
        <end position="105"/>
    </location>
</feature>
<name>A0A9Q3J184_9BASI</name>
<evidence type="ECO:0000256" key="1">
    <source>
        <dbReference type="SAM" id="MobiDB-lite"/>
    </source>
</evidence>
<dbReference type="EMBL" id="AVOT02060044">
    <property type="protein sequence ID" value="MBW0553591.1"/>
    <property type="molecule type" value="Genomic_DNA"/>
</dbReference>
<evidence type="ECO:0000313" key="2">
    <source>
        <dbReference type="EMBL" id="MBW0553591.1"/>
    </source>
</evidence>